<evidence type="ECO:0000256" key="1">
    <source>
        <dbReference type="SAM" id="SignalP"/>
    </source>
</evidence>
<dbReference type="EMBL" id="BMAW01013727">
    <property type="protein sequence ID" value="GFT35515.1"/>
    <property type="molecule type" value="Genomic_DNA"/>
</dbReference>
<protein>
    <submittedName>
        <fullName evidence="2">Uncharacterized protein</fullName>
    </submittedName>
</protein>
<accession>A0A8X6NWJ9</accession>
<organism evidence="2 3">
    <name type="scientific">Nephila pilipes</name>
    <name type="common">Giant wood spider</name>
    <name type="synonym">Nephila maculata</name>
    <dbReference type="NCBI Taxonomy" id="299642"/>
    <lineage>
        <taxon>Eukaryota</taxon>
        <taxon>Metazoa</taxon>
        <taxon>Ecdysozoa</taxon>
        <taxon>Arthropoda</taxon>
        <taxon>Chelicerata</taxon>
        <taxon>Arachnida</taxon>
        <taxon>Araneae</taxon>
        <taxon>Araneomorphae</taxon>
        <taxon>Entelegynae</taxon>
        <taxon>Araneoidea</taxon>
        <taxon>Nephilidae</taxon>
        <taxon>Nephila</taxon>
    </lineage>
</organism>
<feature type="chain" id="PRO_5036485790" evidence="1">
    <location>
        <begin position="25"/>
        <end position="178"/>
    </location>
</feature>
<keyword evidence="3" id="KW-1185">Reference proteome</keyword>
<keyword evidence="1" id="KW-0732">Signal</keyword>
<sequence length="178" mass="19953">MAGIFTLVVEVCLFLLYWVVLGSGEPSLFEIIAYSIAVELLKIRSLRESSSEDILIGRGDVEFQDNSTLDKVSVVSSFDVPTDFQVLELEDLLIPENNNNILNLQNQPKKNTIPIVHTEAVYRFCQALNLKARLAPVESRVVFSPKKRQTKNKITPIVRSKIVHSMCLALNLEAELAP</sequence>
<dbReference type="AlphaFoldDB" id="A0A8X6NWJ9"/>
<comment type="caution">
    <text evidence="2">The sequence shown here is derived from an EMBL/GenBank/DDBJ whole genome shotgun (WGS) entry which is preliminary data.</text>
</comment>
<proteinExistence type="predicted"/>
<reference evidence="2" key="1">
    <citation type="submission" date="2020-08" db="EMBL/GenBank/DDBJ databases">
        <title>Multicomponent nature underlies the extraordinary mechanical properties of spider dragline silk.</title>
        <authorList>
            <person name="Kono N."/>
            <person name="Nakamura H."/>
            <person name="Mori M."/>
            <person name="Yoshida Y."/>
            <person name="Ohtoshi R."/>
            <person name="Malay A.D."/>
            <person name="Moran D.A.P."/>
            <person name="Tomita M."/>
            <person name="Numata K."/>
            <person name="Arakawa K."/>
        </authorList>
    </citation>
    <scope>NUCLEOTIDE SEQUENCE</scope>
</reference>
<evidence type="ECO:0000313" key="2">
    <source>
        <dbReference type="EMBL" id="GFT35515.1"/>
    </source>
</evidence>
<evidence type="ECO:0000313" key="3">
    <source>
        <dbReference type="Proteomes" id="UP000887013"/>
    </source>
</evidence>
<gene>
    <name evidence="2" type="ORF">NPIL_360711</name>
</gene>
<dbReference type="Proteomes" id="UP000887013">
    <property type="component" value="Unassembled WGS sequence"/>
</dbReference>
<feature type="signal peptide" evidence="1">
    <location>
        <begin position="1"/>
        <end position="24"/>
    </location>
</feature>
<name>A0A8X6NWJ9_NEPPI</name>